<sequence>MKRVREGPINPVYPYTRKRLHIMPPFYATQGFEESRDATLTLRIERPLSFDAAGRLIVRVGRGLRLHPDTGALEANDLASSISPPLAQDKGGNVSLAIGSGLIVDENGRLDLNRGPGLSLIAPEGPVRVLTGPGLRLTAEGQVAAKVPDRASVLGIDQDGNLRVRLGPPFQANEYGRLVMQVGEGLWVVNNRLRVRLAAHSGLKFSTGNLSANLGDGLDLDSAARCVVRLGDGLQFVDGRVAALPGRGLAIQEGRLETRAGDGLQLSDAGLAVRLGTGLGLSAEKALQLDLRAANGLAVADGVVRANLGQGLHLVGDRITVRLGDNLRFSADGAITTTAPLARPEDAEQAETPAVTVSAPLTASNNRIGLSFREGLQVVDDALTVKVGPGLEVTNAGVTPRLGDYLAIDTEGRLRVDLPAARAPPTEAPLHSRAGSLALDVGPGLQVADGRLAAKAGPGVRVNPETGEISVLLGSGLTFGESRVRAGRYDVRLQVSNPFAFAENGALAISVGSGLRVNGSRLEANTGRGIAVDRASKQMRVVAGRGLEYVEEEETQEALGVKLGRGLRFDNRRGAEVAAGPGLGYDSSNQSLTVQLGAGLMLSGQTIVSNPHYHISTLWTGTVPRNNVTWVGYTNPSSKLYLRLTRFSTGLVLGTLSIHSDANGHYVENGSPNLTVYVLLANDGNLRSGSNVQGTWEIKGAPGNSRAAFLPSASLYPHQSLHFLDSREAPPAHSLTTYVAHLGKQTGSVHVTVGLNRRRSADTPPGPSLIFYYTNFQQARRNPFSHSNITFTYWTD</sequence>
<dbReference type="SUPFAM" id="SSF51225">
    <property type="entry name" value="Fibre shaft of virus attachment proteins"/>
    <property type="match status" value="4"/>
</dbReference>
<keyword evidence="8" id="KW-0946">Virion</keyword>
<dbReference type="PRINTS" id="PR00307">
    <property type="entry name" value="ADENOVSFIBRE"/>
</dbReference>
<evidence type="ECO:0000256" key="11">
    <source>
        <dbReference type="ARBA" id="ARBA00023296"/>
    </source>
</evidence>
<keyword evidence="13" id="KW-1185">Reference proteome</keyword>
<keyword evidence="6" id="KW-0945">Host-virus interaction</keyword>
<evidence type="ECO:0000256" key="5">
    <source>
        <dbReference type="ARBA" id="ARBA00022562"/>
    </source>
</evidence>
<evidence type="ECO:0000256" key="6">
    <source>
        <dbReference type="ARBA" id="ARBA00022581"/>
    </source>
</evidence>
<dbReference type="GO" id="GO:0019028">
    <property type="term" value="C:viral capsid"/>
    <property type="evidence" value="ECO:0007669"/>
    <property type="project" value="UniProtKB-KW"/>
</dbReference>
<evidence type="ECO:0000313" key="12">
    <source>
        <dbReference type="EMBL" id="QDZ17476.1"/>
    </source>
</evidence>
<dbReference type="Pfam" id="PF00608">
    <property type="entry name" value="Adeno_shaft"/>
    <property type="match status" value="6"/>
</dbReference>
<comment type="similarity">
    <text evidence="3">Belongs to the adenoviridae fiber family.</text>
</comment>
<dbReference type="RefSeq" id="YP_010087275.1">
    <property type="nucleotide sequence ID" value="NC_055526.1"/>
</dbReference>
<dbReference type="Gene3D" id="2.10.25.20">
    <property type="entry name" value="reovirus attachment protein sigma1, domain 1"/>
    <property type="match status" value="5"/>
</dbReference>
<keyword evidence="9" id="KW-0426">Late protein</keyword>
<keyword evidence="5" id="KW-1048">Host nucleus</keyword>
<keyword evidence="7" id="KW-1161">Viral attachment to host cell</keyword>
<evidence type="ECO:0000256" key="2">
    <source>
        <dbReference type="ARBA" id="ARBA00004328"/>
    </source>
</evidence>
<dbReference type="GeneID" id="65102538"/>
<evidence type="ECO:0000256" key="4">
    <source>
        <dbReference type="ARBA" id="ARBA00022561"/>
    </source>
</evidence>
<evidence type="ECO:0000256" key="9">
    <source>
        <dbReference type="ARBA" id="ARBA00022921"/>
    </source>
</evidence>
<dbReference type="GO" id="GO:0098671">
    <property type="term" value="P:adhesion receptor-mediated virion attachment to host cell"/>
    <property type="evidence" value="ECO:0007669"/>
    <property type="project" value="UniProtKB-KW"/>
</dbReference>
<keyword evidence="4" id="KW-0167">Capsid protein</keyword>
<evidence type="ECO:0000313" key="13">
    <source>
        <dbReference type="Proteomes" id="UP000501954"/>
    </source>
</evidence>
<dbReference type="EMBL" id="MK518392">
    <property type="protein sequence ID" value="QDZ17476.1"/>
    <property type="molecule type" value="Genomic_DNA"/>
</dbReference>
<evidence type="ECO:0000256" key="1">
    <source>
        <dbReference type="ARBA" id="ARBA00004147"/>
    </source>
</evidence>
<organism evidence="12 13">
    <name type="scientific">Ovine adenovirus 8</name>
    <dbReference type="NCBI Taxonomy" id="2601527"/>
    <lineage>
        <taxon>Viruses</taxon>
        <taxon>Varidnaviria</taxon>
        <taxon>Bamfordvirae</taxon>
        <taxon>Preplasmiviricota</taxon>
        <taxon>Polisuviricotina</taxon>
        <taxon>Pharingeaviricetes</taxon>
        <taxon>Rowavirales</taxon>
        <taxon>Adenoviridae</taxon>
        <taxon>Mastadenovirus</taxon>
        <taxon>Mastadenovirus ovisoctavum</taxon>
    </lineage>
</organism>
<dbReference type="GO" id="GO:0046718">
    <property type="term" value="P:symbiont entry into host cell"/>
    <property type="evidence" value="ECO:0007669"/>
    <property type="project" value="UniProtKB-KW"/>
</dbReference>
<dbReference type="GO" id="GO:0007155">
    <property type="term" value="P:cell adhesion"/>
    <property type="evidence" value="ECO:0007669"/>
    <property type="project" value="InterPro"/>
</dbReference>
<evidence type="ECO:0000256" key="3">
    <source>
        <dbReference type="ARBA" id="ARBA00006685"/>
    </source>
</evidence>
<protein>
    <submittedName>
        <fullName evidence="12">Fiber</fullName>
    </submittedName>
</protein>
<dbReference type="SUPFAM" id="SSF49835">
    <property type="entry name" value="Virus attachment protein globular domain"/>
    <property type="match status" value="1"/>
</dbReference>
<evidence type="ECO:0000256" key="8">
    <source>
        <dbReference type="ARBA" id="ARBA00022844"/>
    </source>
</evidence>
<dbReference type="InterPro" id="IPR009013">
    <property type="entry name" value="Attachment_protein_shaft_sf"/>
</dbReference>
<proteinExistence type="inferred from homology"/>
<name>A0A5B8MAV1_9ADEN</name>
<accession>A0A5B8MAV1</accession>
<keyword evidence="11" id="KW-1160">Virus entry into host cell</keyword>
<dbReference type="GO" id="GO:0042025">
    <property type="term" value="C:host cell nucleus"/>
    <property type="evidence" value="ECO:0007669"/>
    <property type="project" value="UniProtKB-SubCell"/>
</dbReference>
<dbReference type="InterPro" id="IPR008982">
    <property type="entry name" value="Adenovirus_pIV-like_att"/>
</dbReference>
<evidence type="ECO:0000256" key="10">
    <source>
        <dbReference type="ARBA" id="ARBA00023165"/>
    </source>
</evidence>
<dbReference type="Proteomes" id="UP000501954">
    <property type="component" value="Segment"/>
</dbReference>
<dbReference type="InterPro" id="IPR000931">
    <property type="entry name" value="Adeno_fibre"/>
</dbReference>
<comment type="subcellular location">
    <subcellularLocation>
        <location evidence="1">Host nucleus</location>
    </subcellularLocation>
    <subcellularLocation>
        <location evidence="2">Virion</location>
    </subcellularLocation>
</comment>
<dbReference type="Gene3D" id="6.20.10.20">
    <property type="match status" value="3"/>
</dbReference>
<reference evidence="12 13" key="1">
    <citation type="journal article" date="2019" name="Arch. Virol.">
        <title>Isolation and complete genome sequence analysis of a novel ovine adenovirus type representing a possible new mastadenovirus species.</title>
        <authorList>
            <person name="Vidovszky M.Z."/>
            <person name="Szeredi L."/>
            <person name="Doszpoly A."/>
            <person name="Harrach B."/>
            <person name="Hornyak A."/>
        </authorList>
    </citation>
    <scope>NUCLEOTIDE SEQUENCE [LARGE SCALE GENOMIC DNA]</scope>
    <source>
        <strain evidence="12 13">7508</strain>
    </source>
</reference>
<dbReference type="Gene3D" id="2.60.90.10">
    <property type="entry name" value="Adenovirus pIV-related, attachment domain"/>
    <property type="match status" value="1"/>
</dbReference>
<dbReference type="KEGG" id="vg:65102538"/>
<evidence type="ECO:0000256" key="7">
    <source>
        <dbReference type="ARBA" id="ARBA00022804"/>
    </source>
</evidence>
<keyword evidence="10" id="KW-1233">Viral attachment to host adhesion receptor</keyword>
<dbReference type="InterPro" id="IPR000939">
    <property type="entry name" value="Adenobir_fibre_prot_rpt/shaft"/>
</dbReference>